<dbReference type="PANTHER" id="PTHR30146">
    <property type="entry name" value="LACI-RELATED TRANSCRIPTIONAL REPRESSOR"/>
    <property type="match status" value="1"/>
</dbReference>
<dbReference type="SUPFAM" id="SSF53822">
    <property type="entry name" value="Periplasmic binding protein-like I"/>
    <property type="match status" value="1"/>
</dbReference>
<dbReference type="Pfam" id="PF13377">
    <property type="entry name" value="Peripla_BP_3"/>
    <property type="match status" value="1"/>
</dbReference>
<sequence>MSLNNKDDVNTPHEESRSREYRKATLADVAKHAQVSTATVSRCFSDPDKVTPALRAKVEASISTLSYTPHGVARALATQRSRTIGVIVPTLDIASFAKGVQALQERLFAANNSTLLAISNYDREEELRHAKSLIFHGVDGIVLVGLDHDPSLYELLERSRTPFVNTWAYDKNSKYSCIGFDNRKAVHMMTDHVLDLGHRNIAMIVGGGITQANDRSRERKAGFIEALKIRNIANPDQRILEVPYSMEGGRIALRQLMSEKDPPTAIICGSDLFAIGAMLECQKLGINIPDSLSITGFDDLEISKNMMPALTTVHVPAQKMGMLAAEYLLSCLDNDYELIRTELDFNLIIRDTVHHL</sequence>
<dbReference type="Gene3D" id="3.40.50.2300">
    <property type="match status" value="2"/>
</dbReference>
<dbReference type="PANTHER" id="PTHR30146:SF138">
    <property type="entry name" value="TRANSCRIPTIONAL REGULATORY PROTEIN"/>
    <property type="match status" value="1"/>
</dbReference>
<dbReference type="SUPFAM" id="SSF47413">
    <property type="entry name" value="lambda repressor-like DNA-binding domains"/>
    <property type="match status" value="1"/>
</dbReference>
<keyword evidence="7" id="KW-1185">Reference proteome</keyword>
<dbReference type="InterPro" id="IPR010982">
    <property type="entry name" value="Lambda_DNA-bd_dom_sf"/>
</dbReference>
<evidence type="ECO:0000259" key="5">
    <source>
        <dbReference type="PROSITE" id="PS50932"/>
    </source>
</evidence>
<dbReference type="Proteomes" id="UP001597048">
    <property type="component" value="Unassembled WGS sequence"/>
</dbReference>
<dbReference type="PROSITE" id="PS50932">
    <property type="entry name" value="HTH_LACI_2"/>
    <property type="match status" value="1"/>
</dbReference>
<evidence type="ECO:0000256" key="2">
    <source>
        <dbReference type="ARBA" id="ARBA00023125"/>
    </source>
</evidence>
<feature type="region of interest" description="Disordered" evidence="4">
    <location>
        <begin position="1"/>
        <end position="21"/>
    </location>
</feature>
<keyword evidence="3" id="KW-0804">Transcription</keyword>
<dbReference type="CDD" id="cd06273">
    <property type="entry name" value="PBP1_LacI-like"/>
    <property type="match status" value="1"/>
</dbReference>
<protein>
    <submittedName>
        <fullName evidence="6">LacI family DNA-binding transcriptional regulator</fullName>
    </submittedName>
</protein>
<keyword evidence="2 6" id="KW-0238">DNA-binding</keyword>
<evidence type="ECO:0000313" key="7">
    <source>
        <dbReference type="Proteomes" id="UP001597048"/>
    </source>
</evidence>
<accession>A0ABW3KKD6</accession>
<dbReference type="GO" id="GO:0003677">
    <property type="term" value="F:DNA binding"/>
    <property type="evidence" value="ECO:0007669"/>
    <property type="project" value="UniProtKB-KW"/>
</dbReference>
<keyword evidence="1" id="KW-0805">Transcription regulation</keyword>
<name>A0ABW3KKD6_9GAMM</name>
<dbReference type="RefSeq" id="WP_379558467.1">
    <property type="nucleotide sequence ID" value="NZ_JBHTJS010000036.1"/>
</dbReference>
<evidence type="ECO:0000256" key="4">
    <source>
        <dbReference type="SAM" id="MobiDB-lite"/>
    </source>
</evidence>
<evidence type="ECO:0000313" key="6">
    <source>
        <dbReference type="EMBL" id="MFD1008486.1"/>
    </source>
</evidence>
<evidence type="ECO:0000256" key="3">
    <source>
        <dbReference type="ARBA" id="ARBA00023163"/>
    </source>
</evidence>
<dbReference type="CDD" id="cd01392">
    <property type="entry name" value="HTH_LacI"/>
    <property type="match status" value="1"/>
</dbReference>
<dbReference type="Gene3D" id="1.10.260.40">
    <property type="entry name" value="lambda repressor-like DNA-binding domains"/>
    <property type="match status" value="1"/>
</dbReference>
<dbReference type="Pfam" id="PF00356">
    <property type="entry name" value="LacI"/>
    <property type="match status" value="1"/>
</dbReference>
<organism evidence="6 7">
    <name type="scientific">Oceanisphaera ostreae</name>
    <dbReference type="NCBI Taxonomy" id="914151"/>
    <lineage>
        <taxon>Bacteria</taxon>
        <taxon>Pseudomonadati</taxon>
        <taxon>Pseudomonadota</taxon>
        <taxon>Gammaproteobacteria</taxon>
        <taxon>Aeromonadales</taxon>
        <taxon>Aeromonadaceae</taxon>
        <taxon>Oceanisphaera</taxon>
    </lineage>
</organism>
<evidence type="ECO:0000256" key="1">
    <source>
        <dbReference type="ARBA" id="ARBA00023015"/>
    </source>
</evidence>
<dbReference type="InterPro" id="IPR046335">
    <property type="entry name" value="LacI/GalR-like_sensor"/>
</dbReference>
<feature type="domain" description="HTH lacI-type" evidence="5">
    <location>
        <begin position="24"/>
        <end position="78"/>
    </location>
</feature>
<reference evidence="7" key="1">
    <citation type="journal article" date="2019" name="Int. J. Syst. Evol. Microbiol.">
        <title>The Global Catalogue of Microorganisms (GCM) 10K type strain sequencing project: providing services to taxonomists for standard genome sequencing and annotation.</title>
        <authorList>
            <consortium name="The Broad Institute Genomics Platform"/>
            <consortium name="The Broad Institute Genome Sequencing Center for Infectious Disease"/>
            <person name="Wu L."/>
            <person name="Ma J."/>
        </authorList>
    </citation>
    <scope>NUCLEOTIDE SEQUENCE [LARGE SCALE GENOMIC DNA]</scope>
    <source>
        <strain evidence="7">CCUG 60525</strain>
    </source>
</reference>
<comment type="caution">
    <text evidence="6">The sequence shown here is derived from an EMBL/GenBank/DDBJ whole genome shotgun (WGS) entry which is preliminary data.</text>
</comment>
<proteinExistence type="predicted"/>
<dbReference type="InterPro" id="IPR000843">
    <property type="entry name" value="HTH_LacI"/>
</dbReference>
<gene>
    <name evidence="6" type="ORF">ACFQ1C_10010</name>
</gene>
<dbReference type="SMART" id="SM00354">
    <property type="entry name" value="HTH_LACI"/>
    <property type="match status" value="1"/>
</dbReference>
<dbReference type="InterPro" id="IPR028082">
    <property type="entry name" value="Peripla_BP_I"/>
</dbReference>
<dbReference type="EMBL" id="JBHTJS010000036">
    <property type="protein sequence ID" value="MFD1008486.1"/>
    <property type="molecule type" value="Genomic_DNA"/>
</dbReference>